<reference evidence="4 5" key="1">
    <citation type="journal article" date="2021" name="bioRxiv">
        <title>Unraveling nitrogen, sulfur and carbon metabolic pathways and microbial community transcriptional responses to substrate deprivation and toxicity stresses in a bioreactor mimicking anoxic brackish coastal sediment conditions.</title>
        <authorList>
            <person name="Martins P.D."/>
            <person name="Echeveste M.J."/>
            <person name="Arshad A."/>
            <person name="Kurth J."/>
            <person name="Ouboter H."/>
            <person name="Jetten M.S.M."/>
            <person name="Welte C.U."/>
        </authorList>
    </citation>
    <scope>NUCLEOTIDE SEQUENCE [LARGE SCALE GENOMIC DNA]</scope>
    <source>
        <strain evidence="4">MAG_38</strain>
    </source>
</reference>
<evidence type="ECO:0000256" key="2">
    <source>
        <dbReference type="SAM" id="Phobius"/>
    </source>
</evidence>
<dbReference type="AlphaFoldDB" id="A0AAJ1EJB1"/>
<dbReference type="EMBL" id="JAIOIU010000080">
    <property type="protein sequence ID" value="MBZ0159750.1"/>
    <property type="molecule type" value="Genomic_DNA"/>
</dbReference>
<feature type="domain" description="AsmA" evidence="3">
    <location>
        <begin position="407"/>
        <end position="584"/>
    </location>
</feature>
<keyword evidence="2" id="KW-0812">Transmembrane</keyword>
<keyword evidence="2" id="KW-0472">Membrane</keyword>
<evidence type="ECO:0000259" key="3">
    <source>
        <dbReference type="Pfam" id="PF05170"/>
    </source>
</evidence>
<dbReference type="PANTHER" id="PTHR30441">
    <property type="entry name" value="DUF748 DOMAIN-CONTAINING PROTEIN"/>
    <property type="match status" value="1"/>
</dbReference>
<feature type="domain" description="AsmA" evidence="3">
    <location>
        <begin position="7"/>
        <end position="142"/>
    </location>
</feature>
<feature type="transmembrane region" description="Helical" evidence="2">
    <location>
        <begin position="9"/>
        <end position="30"/>
    </location>
</feature>
<dbReference type="GO" id="GO:0005886">
    <property type="term" value="C:plasma membrane"/>
    <property type="evidence" value="ECO:0007669"/>
    <property type="project" value="TreeGrafter"/>
</dbReference>
<keyword evidence="2" id="KW-1133">Transmembrane helix</keyword>
<evidence type="ECO:0000313" key="5">
    <source>
        <dbReference type="Proteomes" id="UP001197609"/>
    </source>
</evidence>
<name>A0AAJ1EJB1_9BACT</name>
<protein>
    <submittedName>
        <fullName evidence="4">AsmA family protein</fullName>
    </submittedName>
</protein>
<feature type="region of interest" description="Disordered" evidence="1">
    <location>
        <begin position="134"/>
        <end position="153"/>
    </location>
</feature>
<comment type="caution">
    <text evidence="4">The sequence shown here is derived from an EMBL/GenBank/DDBJ whole genome shotgun (WGS) entry which is preliminary data.</text>
</comment>
<dbReference type="GO" id="GO:0090313">
    <property type="term" value="P:regulation of protein targeting to membrane"/>
    <property type="evidence" value="ECO:0007669"/>
    <property type="project" value="TreeGrafter"/>
</dbReference>
<dbReference type="InterPro" id="IPR007844">
    <property type="entry name" value="AsmA"/>
</dbReference>
<proteinExistence type="predicted"/>
<organism evidence="4 5">
    <name type="scientific">Candidatus Methylomirabilis tolerans</name>
    <dbReference type="NCBI Taxonomy" id="3123416"/>
    <lineage>
        <taxon>Bacteria</taxon>
        <taxon>Candidatus Methylomirabilota</taxon>
        <taxon>Candidatus Methylomirabilia</taxon>
        <taxon>Candidatus Methylomirabilales</taxon>
        <taxon>Candidatus Methylomirabilaceae</taxon>
        <taxon>Candidatus Methylomirabilis</taxon>
    </lineage>
</organism>
<sequence>MTRRGQRRLIGLLLVLGGIVAVLLVGPLLLDQERYRGILISRVSQLLNRKVTAASLRVHLLPSPEVTIRDVVIADRAPWSEPFVDAEQLHVSLKLLPLLKGDIQIGNIRIDRPRIRLARGPDGWNLDDLIRPTARGATAEPHRTEGTRTARGQPSLPVLLAGTLAIRHGALVVDNPLHPYGPVTLEFQDINLDIPAPLPHHPLRFQADGHLPGETTGSFELTGSVQRAEGDHIPIEVELRVRGLEAAQLVSAMGRSGGAAAAFTGTLDFEGKAVGEWPRLDLEADVDLRRLGVTLAKETGKAPGGKARLHAKGRWEGGQLDLSDMNLLWRGQTIAGRLHLATQQSPRLQFWLNTSDLSLEPIIAFVAAAGTEANPSATPHPSPRISNPPVPPFDKGGVGNFRAQHSPEVGGLQVEGHLRSGVLRWGKVILTTAESDVHYCCRLLTIRRLQGGLYGGTVSGDAALDWRGPTSRTTVTTHLEGVQTQPLLGAIQDPQWTLRGMMTLDSKMELSGQLGPGALAKVTGQTDIAVTNGRVTGYAPLEQLSKTAEPVLKGLGINTPTLNEFDRLSAHWTLDGGILRTRDLTLLRDGAKLYAAGSFNLLNQTMDFDVKAKIAKTTLEAKLQGTSSDPVVTPQAGSIEGRIKTEVGKLLGKDGKKEIGKMLQQLFGH</sequence>
<dbReference type="PANTHER" id="PTHR30441:SF4">
    <property type="entry name" value="PROTEIN ASMA"/>
    <property type="match status" value="1"/>
</dbReference>
<evidence type="ECO:0000313" key="4">
    <source>
        <dbReference type="EMBL" id="MBZ0159750.1"/>
    </source>
</evidence>
<dbReference type="Pfam" id="PF05170">
    <property type="entry name" value="AsmA"/>
    <property type="match status" value="2"/>
</dbReference>
<dbReference type="Proteomes" id="UP001197609">
    <property type="component" value="Unassembled WGS sequence"/>
</dbReference>
<dbReference type="InterPro" id="IPR052894">
    <property type="entry name" value="AsmA-related"/>
</dbReference>
<evidence type="ECO:0000256" key="1">
    <source>
        <dbReference type="SAM" id="MobiDB-lite"/>
    </source>
</evidence>
<gene>
    <name evidence="4" type="ORF">K8G79_06415</name>
</gene>
<accession>A0AAJ1EJB1</accession>